<dbReference type="SUPFAM" id="SSF55060">
    <property type="entry name" value="GHMP Kinase, C-terminal domain"/>
    <property type="match status" value="1"/>
</dbReference>
<feature type="domain" description="GHMP kinase N-terminal" evidence="14">
    <location>
        <begin position="60"/>
        <end position="142"/>
    </location>
</feature>
<evidence type="ECO:0000256" key="10">
    <source>
        <dbReference type="ARBA" id="ARBA00022840"/>
    </source>
</evidence>
<keyword evidence="7 13" id="KW-0791">Threonine biosynthesis</keyword>
<comment type="subcellular location">
    <subcellularLocation>
        <location evidence="13">Cytoplasm</location>
    </subcellularLocation>
</comment>
<keyword evidence="10 13" id="KW-0067">ATP-binding</keyword>
<dbReference type="InterPro" id="IPR013750">
    <property type="entry name" value="GHMP_kinase_C_dom"/>
</dbReference>
<evidence type="ECO:0000313" key="16">
    <source>
        <dbReference type="EMBL" id="RXJ01828.1"/>
    </source>
</evidence>
<organism evidence="16 17">
    <name type="scientific">Anaerobacillus alkaliphilus</name>
    <dbReference type="NCBI Taxonomy" id="1548597"/>
    <lineage>
        <taxon>Bacteria</taxon>
        <taxon>Bacillati</taxon>
        <taxon>Bacillota</taxon>
        <taxon>Bacilli</taxon>
        <taxon>Bacillales</taxon>
        <taxon>Bacillaceae</taxon>
        <taxon>Anaerobacillus</taxon>
    </lineage>
</organism>
<comment type="catalytic activity">
    <reaction evidence="11 13">
        <text>L-homoserine + ATP = O-phospho-L-homoserine + ADP + H(+)</text>
        <dbReference type="Rhea" id="RHEA:13985"/>
        <dbReference type="ChEBI" id="CHEBI:15378"/>
        <dbReference type="ChEBI" id="CHEBI:30616"/>
        <dbReference type="ChEBI" id="CHEBI:57476"/>
        <dbReference type="ChEBI" id="CHEBI:57590"/>
        <dbReference type="ChEBI" id="CHEBI:456216"/>
        <dbReference type="EC" id="2.7.1.39"/>
    </reaction>
</comment>
<dbReference type="GO" id="GO:0005524">
    <property type="term" value="F:ATP binding"/>
    <property type="evidence" value="ECO:0007669"/>
    <property type="project" value="UniProtKB-UniRule"/>
</dbReference>
<dbReference type="PANTHER" id="PTHR20861">
    <property type="entry name" value="HOMOSERINE/4-DIPHOSPHOCYTIDYL-2-C-METHYL-D-ERYTHRITOL KINASE"/>
    <property type="match status" value="1"/>
</dbReference>
<accession>A0A4Q0VU37</accession>
<protein>
    <recommendedName>
        <fullName evidence="4 13">Homoserine kinase</fullName>
        <shortName evidence="13">HK</shortName>
        <shortName evidence="13">HSK</shortName>
        <ecNumber evidence="3 13">2.7.1.39</ecNumber>
    </recommendedName>
</protein>
<dbReference type="InterPro" id="IPR020568">
    <property type="entry name" value="Ribosomal_Su5_D2-typ_SF"/>
</dbReference>
<evidence type="ECO:0000256" key="3">
    <source>
        <dbReference type="ARBA" id="ARBA00012078"/>
    </source>
</evidence>
<dbReference type="InterPro" id="IPR036554">
    <property type="entry name" value="GHMP_kinase_C_sf"/>
</dbReference>
<keyword evidence="13" id="KW-0963">Cytoplasm</keyword>
<evidence type="ECO:0000256" key="2">
    <source>
        <dbReference type="ARBA" id="ARBA00007370"/>
    </source>
</evidence>
<evidence type="ECO:0000256" key="7">
    <source>
        <dbReference type="ARBA" id="ARBA00022697"/>
    </source>
</evidence>
<dbReference type="InterPro" id="IPR000870">
    <property type="entry name" value="Homoserine_kinase"/>
</dbReference>
<keyword evidence="9 13" id="KW-0418">Kinase</keyword>
<dbReference type="Proteomes" id="UP000290649">
    <property type="component" value="Unassembled WGS sequence"/>
</dbReference>
<dbReference type="EC" id="2.7.1.39" evidence="3 13"/>
<dbReference type="HAMAP" id="MF_00384">
    <property type="entry name" value="Homoser_kinase"/>
    <property type="match status" value="1"/>
</dbReference>
<dbReference type="InterPro" id="IPR006203">
    <property type="entry name" value="GHMP_knse_ATP-bd_CS"/>
</dbReference>
<dbReference type="Pfam" id="PF08544">
    <property type="entry name" value="GHMP_kinases_C"/>
    <property type="match status" value="1"/>
</dbReference>
<dbReference type="InterPro" id="IPR014721">
    <property type="entry name" value="Ribsml_uS5_D2-typ_fold_subgr"/>
</dbReference>
<evidence type="ECO:0000259" key="15">
    <source>
        <dbReference type="Pfam" id="PF08544"/>
    </source>
</evidence>
<gene>
    <name evidence="13" type="primary">thrB</name>
    <name evidence="16" type="ORF">DS745_10155</name>
</gene>
<keyword evidence="6 13" id="KW-0808">Transferase</keyword>
<evidence type="ECO:0000256" key="8">
    <source>
        <dbReference type="ARBA" id="ARBA00022741"/>
    </source>
</evidence>
<dbReference type="GO" id="GO:0009088">
    <property type="term" value="P:threonine biosynthetic process"/>
    <property type="evidence" value="ECO:0007669"/>
    <property type="project" value="UniProtKB-UniRule"/>
</dbReference>
<dbReference type="PIRSF" id="PIRSF000676">
    <property type="entry name" value="Homoser_kin"/>
    <property type="match status" value="1"/>
</dbReference>
<name>A0A4Q0VU37_9BACI</name>
<evidence type="ECO:0000256" key="12">
    <source>
        <dbReference type="ARBA" id="ARBA00049954"/>
    </source>
</evidence>
<evidence type="ECO:0000256" key="4">
    <source>
        <dbReference type="ARBA" id="ARBA00017858"/>
    </source>
</evidence>
<dbReference type="UniPathway" id="UPA00050">
    <property type="reaction ID" value="UER00064"/>
</dbReference>
<dbReference type="GO" id="GO:0005737">
    <property type="term" value="C:cytoplasm"/>
    <property type="evidence" value="ECO:0007669"/>
    <property type="project" value="UniProtKB-SubCell"/>
</dbReference>
<sequence>MSEQKVIIRVPASTANLGPGFDSVGLALNRYLTLEVTRADKWVFQFIGPNLEGISTGTDNLIYEIAEQVASKYHAILPSCQVTVKSEIPLGKGMGSSAAAIVAAIELANQMANLNLTQDDKIRESSLIEGHPDNAAASVCGGLVIGTHSERETFVMQAEIEGVDIVMMVPSQQLLTKKARGVLPETVTFAEAVQASSISNVLVGALLTNNWPLAGEMMVRDLFHQPHRTELVPGLQEIIENIKDYGAYGAALSGAGPTLIVFAPASQGDEVISALQQTFTSFTYDLVNVDSEGIKVNVECRVKNYEL</sequence>
<proteinExistence type="inferred from homology"/>
<evidence type="ECO:0000256" key="5">
    <source>
        <dbReference type="ARBA" id="ARBA00022605"/>
    </source>
</evidence>
<feature type="domain" description="GHMP kinase C-terminal" evidence="15">
    <location>
        <begin position="203"/>
        <end position="279"/>
    </location>
</feature>
<dbReference type="GO" id="GO:0004413">
    <property type="term" value="F:homoserine kinase activity"/>
    <property type="evidence" value="ECO:0007669"/>
    <property type="project" value="UniProtKB-UniRule"/>
</dbReference>
<evidence type="ECO:0000256" key="11">
    <source>
        <dbReference type="ARBA" id="ARBA00049375"/>
    </source>
</evidence>
<dbReference type="AlphaFoldDB" id="A0A4Q0VU37"/>
<dbReference type="PRINTS" id="PR00958">
    <property type="entry name" value="HOMSERKINASE"/>
</dbReference>
<dbReference type="Gene3D" id="3.30.230.10">
    <property type="match status" value="1"/>
</dbReference>
<comment type="pathway">
    <text evidence="1 13">Amino-acid biosynthesis; L-threonine biosynthesis; L-threonine from L-aspartate: step 4/5.</text>
</comment>
<evidence type="ECO:0000256" key="6">
    <source>
        <dbReference type="ARBA" id="ARBA00022679"/>
    </source>
</evidence>
<evidence type="ECO:0000313" key="17">
    <source>
        <dbReference type="Proteomes" id="UP000290649"/>
    </source>
</evidence>
<dbReference type="Gene3D" id="3.30.70.890">
    <property type="entry name" value="GHMP kinase, C-terminal domain"/>
    <property type="match status" value="1"/>
</dbReference>
<reference evidence="16 17" key="1">
    <citation type="journal article" date="2019" name="Int. J. Syst. Evol. Microbiol.">
        <title>Anaerobacillus alkaliphilus sp. nov., a novel alkaliphilic and moderately halophilic bacterium.</title>
        <authorList>
            <person name="Borsodi A.K."/>
            <person name="Aszalos J.M."/>
            <person name="Bihari P."/>
            <person name="Nagy I."/>
            <person name="Schumann P."/>
            <person name="Sproer C."/>
            <person name="Kovacs A.L."/>
            <person name="Boka K."/>
            <person name="Dobosy P."/>
            <person name="Ovari M."/>
            <person name="Szili-Kovacs T."/>
            <person name="Toth E."/>
        </authorList>
    </citation>
    <scope>NUCLEOTIDE SEQUENCE [LARGE SCALE GENOMIC DNA]</scope>
    <source>
        <strain evidence="16 17">B16-10</strain>
    </source>
</reference>
<evidence type="ECO:0000256" key="1">
    <source>
        <dbReference type="ARBA" id="ARBA00005015"/>
    </source>
</evidence>
<dbReference type="EMBL" id="QOUX01000032">
    <property type="protein sequence ID" value="RXJ01828.1"/>
    <property type="molecule type" value="Genomic_DNA"/>
</dbReference>
<comment type="caution">
    <text evidence="16">The sequence shown here is derived from an EMBL/GenBank/DDBJ whole genome shotgun (WGS) entry which is preliminary data.</text>
</comment>
<dbReference type="InterPro" id="IPR006204">
    <property type="entry name" value="GHMP_kinase_N_dom"/>
</dbReference>
<dbReference type="SUPFAM" id="SSF54211">
    <property type="entry name" value="Ribosomal protein S5 domain 2-like"/>
    <property type="match status" value="1"/>
</dbReference>
<comment type="function">
    <text evidence="12 13">Catalyzes the ATP-dependent phosphorylation of L-homoserine to L-homoserine phosphate.</text>
</comment>
<keyword evidence="8 13" id="KW-0547">Nucleotide-binding</keyword>
<keyword evidence="17" id="KW-1185">Reference proteome</keyword>
<feature type="binding site" evidence="13">
    <location>
        <begin position="89"/>
        <end position="99"/>
    </location>
    <ligand>
        <name>ATP</name>
        <dbReference type="ChEBI" id="CHEBI:30616"/>
    </ligand>
</feature>
<evidence type="ECO:0000256" key="9">
    <source>
        <dbReference type="ARBA" id="ARBA00022777"/>
    </source>
</evidence>
<evidence type="ECO:0000259" key="14">
    <source>
        <dbReference type="Pfam" id="PF00288"/>
    </source>
</evidence>
<dbReference type="OrthoDB" id="9769912at2"/>
<dbReference type="RefSeq" id="WP_129078127.1">
    <property type="nucleotide sequence ID" value="NZ_QOUX01000032.1"/>
</dbReference>
<dbReference type="PROSITE" id="PS00627">
    <property type="entry name" value="GHMP_KINASES_ATP"/>
    <property type="match status" value="1"/>
</dbReference>
<dbReference type="PANTHER" id="PTHR20861:SF1">
    <property type="entry name" value="HOMOSERINE KINASE"/>
    <property type="match status" value="1"/>
</dbReference>
<keyword evidence="5 13" id="KW-0028">Amino-acid biosynthesis</keyword>
<dbReference type="Pfam" id="PF00288">
    <property type="entry name" value="GHMP_kinases_N"/>
    <property type="match status" value="1"/>
</dbReference>
<dbReference type="NCBIfam" id="TIGR00191">
    <property type="entry name" value="thrB"/>
    <property type="match status" value="1"/>
</dbReference>
<evidence type="ECO:0000256" key="13">
    <source>
        <dbReference type="HAMAP-Rule" id="MF_00384"/>
    </source>
</evidence>
<comment type="similarity">
    <text evidence="2 13">Belongs to the GHMP kinase family. Homoserine kinase subfamily.</text>
</comment>